<gene>
    <name evidence="1" type="ORF">PV367_30585</name>
</gene>
<organism evidence="1 2">
    <name type="scientific">Streptomyces europaeiscabiei</name>
    <dbReference type="NCBI Taxonomy" id="146819"/>
    <lineage>
        <taxon>Bacteria</taxon>
        <taxon>Bacillati</taxon>
        <taxon>Actinomycetota</taxon>
        <taxon>Actinomycetes</taxon>
        <taxon>Kitasatosporales</taxon>
        <taxon>Streptomycetaceae</taxon>
        <taxon>Streptomyces</taxon>
    </lineage>
</organism>
<dbReference type="Proteomes" id="UP001273589">
    <property type="component" value="Unassembled WGS sequence"/>
</dbReference>
<protein>
    <submittedName>
        <fullName evidence="1">Uncharacterized protein</fullName>
    </submittedName>
</protein>
<evidence type="ECO:0000313" key="1">
    <source>
        <dbReference type="EMBL" id="MDX3134034.1"/>
    </source>
</evidence>
<comment type="caution">
    <text evidence="1">The sequence shown here is derived from an EMBL/GenBank/DDBJ whole genome shotgun (WGS) entry which is preliminary data.</text>
</comment>
<dbReference type="RefSeq" id="WP_319695974.1">
    <property type="nucleotide sequence ID" value="NZ_JARAWN010000252.1"/>
</dbReference>
<evidence type="ECO:0000313" key="2">
    <source>
        <dbReference type="Proteomes" id="UP001273589"/>
    </source>
</evidence>
<proteinExistence type="predicted"/>
<dbReference type="EMBL" id="JARAWN010000252">
    <property type="protein sequence ID" value="MDX3134034.1"/>
    <property type="molecule type" value="Genomic_DNA"/>
</dbReference>
<name>A0AAJ2PV95_9ACTN</name>
<sequence length="200" mass="21740">MAGLRKHLEVVARGHGIIKWTTLLKRQGVRPSTLSEQDRVRILAAVDGSCAPGRQLLSAVVKKGGQNPGPAPFFGDVLAELGWKPDAATPTVEAAWRAAVDRAYSRDTPAVPTENEDRRWAKLGTTKSAVVEAARRTLVDAARRRVRVVSSEHTPVPSFDAILKHLGRPHGLWPIELGQVRKREQARAFAEYGSASTTGT</sequence>
<dbReference type="AlphaFoldDB" id="A0AAJ2PV95"/>
<accession>A0AAJ2PV95</accession>
<reference evidence="1" key="1">
    <citation type="journal article" date="2023" name="Microb. Genom.">
        <title>Mesoterricola silvestris gen. nov., sp. nov., Mesoterricola sediminis sp. nov., Geothrix oryzae sp. nov., Geothrix edaphica sp. nov., Geothrix rubra sp. nov., and Geothrix limicola sp. nov., six novel members of Acidobacteriota isolated from soils.</title>
        <authorList>
            <person name="Weisberg A.J."/>
            <person name="Pearce E."/>
            <person name="Kramer C.G."/>
            <person name="Chang J.H."/>
            <person name="Clarke C.R."/>
        </authorList>
    </citation>
    <scope>NUCLEOTIDE SEQUENCE</scope>
    <source>
        <strain evidence="1">ND06-05F</strain>
    </source>
</reference>